<feature type="transmembrane region" description="Helical" evidence="5">
    <location>
        <begin position="84"/>
        <end position="104"/>
    </location>
</feature>
<dbReference type="InterPro" id="IPR023352">
    <property type="entry name" value="MAPEG-like_dom_sf"/>
</dbReference>
<dbReference type="Proteomes" id="UP001310692">
    <property type="component" value="Unassembled WGS sequence"/>
</dbReference>
<sequence length="136" mass="14563">MPSMLHAAAALALLTLAVYVLMTILGIAANAKGELSKEYSLTKTGTPPPAWVGNAARNLINLCELPVLFYALVALSYATGQETGGLQLTLAWVFVASRYAHTLIHVTINTMGLRFLAHRVGAGVLVAMWIIFLINL</sequence>
<evidence type="ECO:0000256" key="1">
    <source>
        <dbReference type="ARBA" id="ARBA00004370"/>
    </source>
</evidence>
<dbReference type="SUPFAM" id="SSF161084">
    <property type="entry name" value="MAPEG domain-like"/>
    <property type="match status" value="1"/>
</dbReference>
<evidence type="ECO:0000313" key="6">
    <source>
        <dbReference type="EMBL" id="MEE2565481.1"/>
    </source>
</evidence>
<keyword evidence="4 5" id="KW-0472">Membrane</keyword>
<feature type="transmembrane region" description="Helical" evidence="5">
    <location>
        <begin position="6"/>
        <end position="29"/>
    </location>
</feature>
<gene>
    <name evidence="6" type="ORF">V0U35_02215</name>
</gene>
<feature type="transmembrane region" description="Helical" evidence="5">
    <location>
        <begin position="116"/>
        <end position="134"/>
    </location>
</feature>
<evidence type="ECO:0000256" key="3">
    <source>
        <dbReference type="ARBA" id="ARBA00022989"/>
    </source>
</evidence>
<accession>A0ABU7LV99</accession>
<comment type="subcellular location">
    <subcellularLocation>
        <location evidence="1">Membrane</location>
    </subcellularLocation>
</comment>
<comment type="caution">
    <text evidence="6">The sequence shown here is derived from an EMBL/GenBank/DDBJ whole genome shotgun (WGS) entry which is preliminary data.</text>
</comment>
<evidence type="ECO:0000313" key="7">
    <source>
        <dbReference type="Proteomes" id="UP001310692"/>
    </source>
</evidence>
<protein>
    <submittedName>
        <fullName evidence="6">MAPEG family protein</fullName>
    </submittedName>
</protein>
<proteinExistence type="predicted"/>
<dbReference type="Gene3D" id="1.20.120.550">
    <property type="entry name" value="Membrane associated eicosanoid/glutathione metabolism-like domain"/>
    <property type="match status" value="1"/>
</dbReference>
<dbReference type="InterPro" id="IPR001129">
    <property type="entry name" value="Membr-assoc_MAPEG"/>
</dbReference>
<organism evidence="6 7">
    <name type="scientific">Hyphobacterium marinum</name>
    <dbReference type="NCBI Taxonomy" id="3116574"/>
    <lineage>
        <taxon>Bacteria</taxon>
        <taxon>Pseudomonadati</taxon>
        <taxon>Pseudomonadota</taxon>
        <taxon>Alphaproteobacteria</taxon>
        <taxon>Maricaulales</taxon>
        <taxon>Maricaulaceae</taxon>
        <taxon>Hyphobacterium</taxon>
    </lineage>
</organism>
<evidence type="ECO:0000256" key="5">
    <source>
        <dbReference type="SAM" id="Phobius"/>
    </source>
</evidence>
<name>A0ABU7LV99_9PROT</name>
<reference evidence="6 7" key="1">
    <citation type="submission" date="2024-01" db="EMBL/GenBank/DDBJ databases">
        <title>Hyphobacterium bacterium isolated from marine sediment.</title>
        <authorList>
            <person name="Zhao S."/>
        </authorList>
    </citation>
    <scope>NUCLEOTIDE SEQUENCE [LARGE SCALE GENOMIC DNA]</scope>
    <source>
        <strain evidence="6 7">Y60-23</strain>
    </source>
</reference>
<keyword evidence="3 5" id="KW-1133">Transmembrane helix</keyword>
<keyword evidence="7" id="KW-1185">Reference proteome</keyword>
<dbReference type="EMBL" id="JAZDRO010000001">
    <property type="protein sequence ID" value="MEE2565481.1"/>
    <property type="molecule type" value="Genomic_DNA"/>
</dbReference>
<dbReference type="RefSeq" id="WP_330195016.1">
    <property type="nucleotide sequence ID" value="NZ_JAZDRO010000001.1"/>
</dbReference>
<evidence type="ECO:0000256" key="4">
    <source>
        <dbReference type="ARBA" id="ARBA00023136"/>
    </source>
</evidence>
<evidence type="ECO:0000256" key="2">
    <source>
        <dbReference type="ARBA" id="ARBA00022692"/>
    </source>
</evidence>
<dbReference type="Pfam" id="PF01124">
    <property type="entry name" value="MAPEG"/>
    <property type="match status" value="1"/>
</dbReference>
<keyword evidence="2 5" id="KW-0812">Transmembrane</keyword>